<dbReference type="CDD" id="cd00037">
    <property type="entry name" value="CLECT"/>
    <property type="match status" value="1"/>
</dbReference>
<dbReference type="AlphaFoldDB" id="A0AA36GZY0"/>
<accession>A0AA36GZY0</accession>
<feature type="compositionally biased region" description="Basic residues" evidence="1">
    <location>
        <begin position="146"/>
        <end position="169"/>
    </location>
</feature>
<evidence type="ECO:0000256" key="1">
    <source>
        <dbReference type="SAM" id="MobiDB-lite"/>
    </source>
</evidence>
<keyword evidence="5" id="KW-1185">Reference proteome</keyword>
<reference evidence="4" key="1">
    <citation type="submission" date="2023-07" db="EMBL/GenBank/DDBJ databases">
        <authorList>
            <consortium name="CYATHOMIX"/>
        </authorList>
    </citation>
    <scope>NUCLEOTIDE SEQUENCE</scope>
    <source>
        <strain evidence="4">N/A</strain>
    </source>
</reference>
<feature type="signal peptide" evidence="2">
    <location>
        <begin position="1"/>
        <end position="15"/>
    </location>
</feature>
<gene>
    <name evidence="4" type="ORF">CYNAS_LOCUS13463</name>
</gene>
<dbReference type="InterPro" id="IPR016186">
    <property type="entry name" value="C-type_lectin-like/link_sf"/>
</dbReference>
<feature type="region of interest" description="Disordered" evidence="1">
    <location>
        <begin position="133"/>
        <end position="169"/>
    </location>
</feature>
<dbReference type="InterPro" id="IPR016187">
    <property type="entry name" value="CTDL_fold"/>
</dbReference>
<dbReference type="PROSITE" id="PS50041">
    <property type="entry name" value="C_TYPE_LECTIN_2"/>
    <property type="match status" value="1"/>
</dbReference>
<dbReference type="Gene3D" id="3.10.100.10">
    <property type="entry name" value="Mannose-Binding Protein A, subunit A"/>
    <property type="match status" value="1"/>
</dbReference>
<name>A0AA36GZY0_CYLNA</name>
<evidence type="ECO:0000256" key="2">
    <source>
        <dbReference type="SAM" id="SignalP"/>
    </source>
</evidence>
<evidence type="ECO:0000313" key="5">
    <source>
        <dbReference type="Proteomes" id="UP001176961"/>
    </source>
</evidence>
<proteinExistence type="predicted"/>
<keyword evidence="2" id="KW-0732">Signal</keyword>
<feature type="domain" description="C-type lectin" evidence="3">
    <location>
        <begin position="373"/>
        <end position="497"/>
    </location>
</feature>
<feature type="compositionally biased region" description="Pro residues" evidence="1">
    <location>
        <begin position="551"/>
        <end position="560"/>
    </location>
</feature>
<dbReference type="InterPro" id="IPR050111">
    <property type="entry name" value="C-type_lectin/snaclec_domain"/>
</dbReference>
<dbReference type="SMART" id="SM00034">
    <property type="entry name" value="CLECT"/>
    <property type="match status" value="1"/>
</dbReference>
<dbReference type="Proteomes" id="UP001176961">
    <property type="component" value="Unassembled WGS sequence"/>
</dbReference>
<dbReference type="PANTHER" id="PTHR22803">
    <property type="entry name" value="MANNOSE, PHOSPHOLIPASE, LECTIN RECEPTOR RELATED"/>
    <property type="match status" value="1"/>
</dbReference>
<dbReference type="EMBL" id="CATQJL010000305">
    <property type="protein sequence ID" value="CAJ0601480.1"/>
    <property type="molecule type" value="Genomic_DNA"/>
</dbReference>
<evidence type="ECO:0000313" key="4">
    <source>
        <dbReference type="EMBL" id="CAJ0601480.1"/>
    </source>
</evidence>
<sequence length="572" mass="65475">MLLILLAIFSQIVAGQQMPDEEQMTQEFTHSKSVRETYEAKARTEVANVVNIAASPPEIQFDTSHTNIQLKPEVANVIPQTIIQRIDNGATVLVEEPRPDIYLVSQPINRNYMGSADSTVKLDKKNMLDEAVRVSAPKKSQPTKKPLPKKTTKRTTQKPVQKKTTKRPARISVHTKIVKKSKKVSYPAEVKLIKNLKVKVKSKSKVKIHGRHRVRGHVKHNKKPAKNPAKGKVPLNIRIEEHTKIDVLDGAKSPTHSVSQPINVGNPVRPVNVNVNIDIKPRSRPHMHPHRESMGPYISHAIHNGMRHTAYRHMHSHRLNKRPMYSRMRHIALRKYTSRRKSTRYTTRRRITPRPITRKPTNAGLKYDVWLKFGGCEYMVKMNAKNYDAAEATCRRHGAHLVSIHSEAENNFIHKITSTGSRVTSFEEFVWIGLRINSKNEWEWIDGSILNYKKWAIEQPDHPGSEKCGQFHQGPASLQFVQDYYWNSLACERPMKYYVCKKCKALHHHQKNMAHHHHRCHCCCSCHVHCGDPCCKNKCNKAHKHERKPAPATPAQPNKPPHQVAVFPGQAE</sequence>
<evidence type="ECO:0000259" key="3">
    <source>
        <dbReference type="PROSITE" id="PS50041"/>
    </source>
</evidence>
<dbReference type="Pfam" id="PF00059">
    <property type="entry name" value="Lectin_C"/>
    <property type="match status" value="1"/>
</dbReference>
<dbReference type="InterPro" id="IPR001304">
    <property type="entry name" value="C-type_lectin-like"/>
</dbReference>
<feature type="chain" id="PRO_5041290359" description="C-type lectin domain-containing protein" evidence="2">
    <location>
        <begin position="16"/>
        <end position="572"/>
    </location>
</feature>
<comment type="caution">
    <text evidence="4">The sequence shown here is derived from an EMBL/GenBank/DDBJ whole genome shotgun (WGS) entry which is preliminary data.</text>
</comment>
<organism evidence="4 5">
    <name type="scientific">Cylicocyclus nassatus</name>
    <name type="common">Nematode worm</name>
    <dbReference type="NCBI Taxonomy" id="53992"/>
    <lineage>
        <taxon>Eukaryota</taxon>
        <taxon>Metazoa</taxon>
        <taxon>Ecdysozoa</taxon>
        <taxon>Nematoda</taxon>
        <taxon>Chromadorea</taxon>
        <taxon>Rhabditida</taxon>
        <taxon>Rhabditina</taxon>
        <taxon>Rhabditomorpha</taxon>
        <taxon>Strongyloidea</taxon>
        <taxon>Strongylidae</taxon>
        <taxon>Cylicocyclus</taxon>
    </lineage>
</organism>
<protein>
    <recommendedName>
        <fullName evidence="3">C-type lectin domain-containing protein</fullName>
    </recommendedName>
</protein>
<dbReference type="SUPFAM" id="SSF56436">
    <property type="entry name" value="C-type lectin-like"/>
    <property type="match status" value="1"/>
</dbReference>
<feature type="region of interest" description="Disordered" evidence="1">
    <location>
        <begin position="546"/>
        <end position="572"/>
    </location>
</feature>